<dbReference type="EMBL" id="QMKO01001964">
    <property type="protein sequence ID" value="RTG85496.1"/>
    <property type="molecule type" value="Genomic_DNA"/>
</dbReference>
<feature type="transmembrane region" description="Helical" evidence="1">
    <location>
        <begin position="6"/>
        <end position="29"/>
    </location>
</feature>
<gene>
    <name evidence="2" type="ORF">DC041_0000051</name>
</gene>
<accession>A0A430QDA6</accession>
<name>A0A430QDA6_SCHBO</name>
<reference evidence="2 3" key="1">
    <citation type="journal article" date="2019" name="PLoS Pathog.">
        <title>Genome sequence of the bovine parasite Schistosoma bovis Tanzania.</title>
        <authorList>
            <person name="Oey H."/>
            <person name="Zakrzewski M."/>
            <person name="Gobert G."/>
            <person name="Gravermann K."/>
            <person name="Stoye J."/>
            <person name="Jones M."/>
            <person name="Mcmanus D."/>
            <person name="Krause L."/>
        </authorList>
    </citation>
    <scope>NUCLEOTIDE SEQUENCE [LARGE SCALE GENOMIC DNA]</scope>
    <source>
        <strain evidence="2 3">TAN1997</strain>
    </source>
</reference>
<sequence length="182" mass="20595">MDYVYILAPIGLGVILTLCSTGYCIYIHYSKRRLVERIKKEMLAKIINGPDAIVYNTHWRSNIETGKTNSVVSCPKPPGHVIGIGGSQVDIYSHPIQSRTDVFVQKVGSEVFSSLTNERLQVLNVPYRDYKHTTHYGSPKTKNYTTSIPSHRAVKSDGIYVNCPFKPSQKPESSKHYNTRYQ</sequence>
<evidence type="ECO:0000256" key="1">
    <source>
        <dbReference type="SAM" id="Phobius"/>
    </source>
</evidence>
<comment type="caution">
    <text evidence="2">The sequence shown here is derived from an EMBL/GenBank/DDBJ whole genome shotgun (WGS) entry which is preliminary data.</text>
</comment>
<keyword evidence="1" id="KW-0812">Transmembrane</keyword>
<evidence type="ECO:0000313" key="2">
    <source>
        <dbReference type="EMBL" id="RTG85496.1"/>
    </source>
</evidence>
<protein>
    <submittedName>
        <fullName evidence="2">Uncharacterized protein</fullName>
    </submittedName>
</protein>
<keyword evidence="3" id="KW-1185">Reference proteome</keyword>
<dbReference type="AlphaFoldDB" id="A0A430QDA6"/>
<proteinExistence type="predicted"/>
<keyword evidence="1" id="KW-0472">Membrane</keyword>
<dbReference type="Proteomes" id="UP000290809">
    <property type="component" value="Unassembled WGS sequence"/>
</dbReference>
<keyword evidence="1" id="KW-1133">Transmembrane helix</keyword>
<evidence type="ECO:0000313" key="3">
    <source>
        <dbReference type="Proteomes" id="UP000290809"/>
    </source>
</evidence>
<organism evidence="2 3">
    <name type="scientific">Schistosoma bovis</name>
    <name type="common">Blood fluke</name>
    <dbReference type="NCBI Taxonomy" id="6184"/>
    <lineage>
        <taxon>Eukaryota</taxon>
        <taxon>Metazoa</taxon>
        <taxon>Spiralia</taxon>
        <taxon>Lophotrochozoa</taxon>
        <taxon>Platyhelminthes</taxon>
        <taxon>Trematoda</taxon>
        <taxon>Digenea</taxon>
        <taxon>Strigeidida</taxon>
        <taxon>Schistosomatoidea</taxon>
        <taxon>Schistosomatidae</taxon>
        <taxon>Schistosoma</taxon>
    </lineage>
</organism>